<sequence length="485" mass="52483">MTETEPWAGVRETHSGAVFFAGDRAWKLKKPVDLGFLDFTDRGVRERVCRREAELNRRLAPDVYLGVAAVTGPDGAVCDHLVAMRRMPDDRRLSELVRRGEPLGPVIRSLARLLAVFHGGAHRGLAVDADGTRDAVRARWHASFDQVRPFHGVVLDTTAAKEIESRTDLFLAGREPLFARRIAERRVVDGHGDLIADDIFCLDDGPRVLDCLEFDDRLRHVDGLDDVAFLAMDLERLGAPALAAELLDAYAEFSGDNAPPALRHHYLAYRAFVRVKVACLRHAQGDPAAAELASAYAETTLRHLRAGEVRAVLVGGLPGSGKSTVAARVADALGATLLQSDRIRKEIAGIDPERHVPADYRQGIYTPPWTALTYSELARRSAALLGLGETVVLDASWTSATEREAIAAVARQTGSKLCALRCTAPDDLRERRLATRTGSLSDAGPDVAREMAEDAAPWPSAFPLDTTGTPADTAGIALAHLAPGS</sequence>
<dbReference type="RefSeq" id="WP_182896177.1">
    <property type="nucleotide sequence ID" value="NZ_JACGZW010000020.1"/>
</dbReference>
<dbReference type="Gene3D" id="3.40.50.300">
    <property type="entry name" value="P-loop containing nucleotide triphosphate hydrolases"/>
    <property type="match status" value="1"/>
</dbReference>
<proteinExistence type="predicted"/>
<gene>
    <name evidence="1" type="ORF">H4281_40680</name>
</gene>
<dbReference type="SUPFAM" id="SSF56112">
    <property type="entry name" value="Protein kinase-like (PK-like)"/>
    <property type="match status" value="1"/>
</dbReference>
<dbReference type="Proteomes" id="UP000526734">
    <property type="component" value="Unassembled WGS sequence"/>
</dbReference>
<dbReference type="PANTHER" id="PTHR43883:SF1">
    <property type="entry name" value="GLUCONOKINASE"/>
    <property type="match status" value="1"/>
</dbReference>
<dbReference type="Pfam" id="PF13671">
    <property type="entry name" value="AAA_33"/>
    <property type="match status" value="1"/>
</dbReference>
<dbReference type="SUPFAM" id="SSF52540">
    <property type="entry name" value="P-loop containing nucleoside triphosphate hydrolases"/>
    <property type="match status" value="1"/>
</dbReference>
<keyword evidence="2" id="KW-1185">Reference proteome</keyword>
<reference evidence="1 2" key="1">
    <citation type="submission" date="2020-08" db="EMBL/GenBank/DDBJ databases">
        <title>Amycolatopsis sp. nov. DR6-1 isolated from Dendrobium heterocarpum.</title>
        <authorList>
            <person name="Tedsree N."/>
            <person name="Kuncharoen N."/>
            <person name="Likhitwitayawuid K."/>
            <person name="Tanasupawat S."/>
        </authorList>
    </citation>
    <scope>NUCLEOTIDE SEQUENCE [LARGE SCALE GENOMIC DNA]</scope>
    <source>
        <strain evidence="1 2">DR6-1</strain>
    </source>
</reference>
<comment type="caution">
    <text evidence="1">The sequence shown here is derived from an EMBL/GenBank/DDBJ whole genome shotgun (WGS) entry which is preliminary data.</text>
</comment>
<accession>A0A7W3W756</accession>
<dbReference type="InterPro" id="IPR027417">
    <property type="entry name" value="P-loop_NTPase"/>
</dbReference>
<dbReference type="InterPro" id="IPR052732">
    <property type="entry name" value="Cell-binding_unc_protein"/>
</dbReference>
<protein>
    <submittedName>
        <fullName evidence="1">AAA family ATPase</fullName>
    </submittedName>
</protein>
<dbReference type="PANTHER" id="PTHR43883">
    <property type="entry name" value="SLR0207 PROTEIN"/>
    <property type="match status" value="1"/>
</dbReference>
<organism evidence="1 2">
    <name type="scientific">Amycolatopsis dendrobii</name>
    <dbReference type="NCBI Taxonomy" id="2760662"/>
    <lineage>
        <taxon>Bacteria</taxon>
        <taxon>Bacillati</taxon>
        <taxon>Actinomycetota</taxon>
        <taxon>Actinomycetes</taxon>
        <taxon>Pseudonocardiales</taxon>
        <taxon>Pseudonocardiaceae</taxon>
        <taxon>Amycolatopsis</taxon>
    </lineage>
</organism>
<name>A0A7W3W756_9PSEU</name>
<evidence type="ECO:0000313" key="2">
    <source>
        <dbReference type="Proteomes" id="UP000526734"/>
    </source>
</evidence>
<dbReference type="InterPro" id="IPR011009">
    <property type="entry name" value="Kinase-like_dom_sf"/>
</dbReference>
<dbReference type="EMBL" id="JACGZW010000020">
    <property type="protein sequence ID" value="MBB1159497.1"/>
    <property type="molecule type" value="Genomic_DNA"/>
</dbReference>
<dbReference type="AlphaFoldDB" id="A0A7W3W756"/>
<evidence type="ECO:0000313" key="1">
    <source>
        <dbReference type="EMBL" id="MBB1159497.1"/>
    </source>
</evidence>